<proteinExistence type="predicted"/>
<keyword evidence="3" id="KW-1185">Reference proteome</keyword>
<feature type="region of interest" description="Disordered" evidence="1">
    <location>
        <begin position="1"/>
        <end position="25"/>
    </location>
</feature>
<dbReference type="PANTHER" id="PTHR46599">
    <property type="entry name" value="PIGGYBAC TRANSPOSABLE ELEMENT-DERIVED PROTEIN 4"/>
    <property type="match status" value="1"/>
</dbReference>
<dbReference type="Proteomes" id="UP001165121">
    <property type="component" value="Unassembled WGS sequence"/>
</dbReference>
<comment type="caution">
    <text evidence="2">The sequence shown here is derived from an EMBL/GenBank/DDBJ whole genome shotgun (WGS) entry which is preliminary data.</text>
</comment>
<organism evidence="2 3">
    <name type="scientific">Phytophthora fragariaefolia</name>
    <dbReference type="NCBI Taxonomy" id="1490495"/>
    <lineage>
        <taxon>Eukaryota</taxon>
        <taxon>Sar</taxon>
        <taxon>Stramenopiles</taxon>
        <taxon>Oomycota</taxon>
        <taxon>Peronosporomycetes</taxon>
        <taxon>Peronosporales</taxon>
        <taxon>Peronosporaceae</taxon>
        <taxon>Phytophthora</taxon>
    </lineage>
</organism>
<name>A0A9W6XG79_9STRA</name>
<dbReference type="EMBL" id="BSXT01001091">
    <property type="protein sequence ID" value="GMF38488.1"/>
    <property type="molecule type" value="Genomic_DNA"/>
</dbReference>
<sequence>MWDTSVRGEPYPCRNLNPRSSTGFVPEHPALVPSRATLFPLETSRSGDQAAATWQLSKISSCLASLHLLSEASGLEGEGEDERAVTPPTAPPRRHRVSAKLNADVIVLQGGENSSEYEDISSGDEIDGAAIADDDLGCGGDEFDQKGDELSESDAVELDQAFLVSMRVGNTSLSRAALDERENTLREMEWTAPSAEFETDSTPATQAYGAHDILHVVGLLVARMLIPRKRRLAAHWSVVEDGAIPAARLGRCMSRDRFNNILRDLHFVDNTVDHGHDKPRQAVEAASFYAGKRDGGDNGIDFKSGAAAVVRNLSAAFTPESGHNWHAVVVDRFYSSGLLAVELLKTNVYVVGRSRPTAWDSTRPSRLSTRRVQQVSPVARSSSHAQPRSPP</sequence>
<dbReference type="PANTHER" id="PTHR46599:SF3">
    <property type="entry name" value="PIGGYBAC TRANSPOSABLE ELEMENT-DERIVED PROTEIN 4"/>
    <property type="match status" value="1"/>
</dbReference>
<accession>A0A9W6XG79</accession>
<evidence type="ECO:0000313" key="2">
    <source>
        <dbReference type="EMBL" id="GMF38488.1"/>
    </source>
</evidence>
<protein>
    <submittedName>
        <fullName evidence="2">Unnamed protein product</fullName>
    </submittedName>
</protein>
<reference evidence="2" key="1">
    <citation type="submission" date="2023-04" db="EMBL/GenBank/DDBJ databases">
        <title>Phytophthora fragariaefolia NBRC 109709.</title>
        <authorList>
            <person name="Ichikawa N."/>
            <person name="Sato H."/>
            <person name="Tonouchi N."/>
        </authorList>
    </citation>
    <scope>NUCLEOTIDE SEQUENCE</scope>
    <source>
        <strain evidence="2">NBRC 109709</strain>
    </source>
</reference>
<evidence type="ECO:0000256" key="1">
    <source>
        <dbReference type="SAM" id="MobiDB-lite"/>
    </source>
</evidence>
<gene>
    <name evidence="2" type="ORF">Pfra01_001112800</name>
</gene>
<feature type="region of interest" description="Disordered" evidence="1">
    <location>
        <begin position="74"/>
        <end position="95"/>
    </location>
</feature>
<dbReference type="OrthoDB" id="118105at2759"/>
<feature type="region of interest" description="Disordered" evidence="1">
    <location>
        <begin position="359"/>
        <end position="391"/>
    </location>
</feature>
<dbReference type="AlphaFoldDB" id="A0A9W6XG79"/>
<evidence type="ECO:0000313" key="3">
    <source>
        <dbReference type="Proteomes" id="UP001165121"/>
    </source>
</evidence>